<dbReference type="PANTHER" id="PTHR33588:SF1">
    <property type="entry name" value="CILIA- AND FLAGELLA-ASSOCIATED PROTEIN 299"/>
    <property type="match status" value="1"/>
</dbReference>
<evidence type="ECO:0000256" key="6">
    <source>
        <dbReference type="ARBA" id="ARBA00023242"/>
    </source>
</evidence>
<dbReference type="PANTHER" id="PTHR33588">
    <property type="entry name" value="CILIA- AND FLAGELLA-ASSOCIATED PROTEIN 299"/>
    <property type="match status" value="1"/>
</dbReference>
<comment type="caution">
    <text evidence="7">The sequence shown here is derived from an EMBL/GenBank/DDBJ whole genome shotgun (WGS) entry which is preliminary data.</text>
</comment>
<organism evidence="7 8">
    <name type="scientific">Adineta steineri</name>
    <dbReference type="NCBI Taxonomy" id="433720"/>
    <lineage>
        <taxon>Eukaryota</taxon>
        <taxon>Metazoa</taxon>
        <taxon>Spiralia</taxon>
        <taxon>Gnathifera</taxon>
        <taxon>Rotifera</taxon>
        <taxon>Eurotatoria</taxon>
        <taxon>Bdelloidea</taxon>
        <taxon>Adinetida</taxon>
        <taxon>Adinetidae</taxon>
        <taxon>Adineta</taxon>
    </lineage>
</organism>
<comment type="function">
    <text evidence="1">May be involved in spermatogenesis.</text>
</comment>
<dbReference type="Proteomes" id="UP000663845">
    <property type="component" value="Unassembled WGS sequence"/>
</dbReference>
<dbReference type="EMBL" id="CAJNOG010000871">
    <property type="protein sequence ID" value="CAF1374319.1"/>
    <property type="molecule type" value="Genomic_DNA"/>
</dbReference>
<comment type="subcellular location">
    <subcellularLocation>
        <location evidence="3">Cytoplasm</location>
    </subcellularLocation>
    <subcellularLocation>
        <location evidence="2">Nucleus</location>
    </subcellularLocation>
</comment>
<evidence type="ECO:0000256" key="2">
    <source>
        <dbReference type="ARBA" id="ARBA00004123"/>
    </source>
</evidence>
<keyword evidence="5" id="KW-0963">Cytoplasm</keyword>
<gene>
    <name evidence="7" type="ORF">JYZ213_LOCUS36301</name>
</gene>
<keyword evidence="6" id="KW-0539">Nucleus</keyword>
<evidence type="ECO:0000256" key="3">
    <source>
        <dbReference type="ARBA" id="ARBA00004496"/>
    </source>
</evidence>
<reference evidence="7" key="1">
    <citation type="submission" date="2021-02" db="EMBL/GenBank/DDBJ databases">
        <authorList>
            <person name="Nowell W R."/>
        </authorList>
    </citation>
    <scope>NUCLEOTIDE SEQUENCE</scope>
</reference>
<dbReference type="AlphaFoldDB" id="A0A815IWI9"/>
<dbReference type="GO" id="GO:0005634">
    <property type="term" value="C:nucleus"/>
    <property type="evidence" value="ECO:0007669"/>
    <property type="project" value="UniProtKB-SubCell"/>
</dbReference>
<sequence length="236" mass="27402">LYSIMEDDLSAAVDIVTKYATYEEFLDSQVTRLDLSYLEDEELARQLVELGYRGSGEVIKREEFYARKAAAEQQLLSRRIQAPKLASANKEITEPLLRELADTEEANRTGKMTTIIFIRDKNSRHQEISGYIDYAHRLKSEDFEVYFAGKKKLLPKPTDLSYYNWENQTCCSNNTPNFQLIQDNLDGLLFKSKRDRKIIIVDPNAKSHGDNTTRKEIKTDKYIQVVLYCHATRRKT</sequence>
<evidence type="ECO:0000256" key="1">
    <source>
        <dbReference type="ARBA" id="ARBA00003056"/>
    </source>
</evidence>
<feature type="non-terminal residue" evidence="7">
    <location>
        <position position="1"/>
    </location>
</feature>
<dbReference type="GO" id="GO:0005737">
    <property type="term" value="C:cytoplasm"/>
    <property type="evidence" value="ECO:0007669"/>
    <property type="project" value="UniProtKB-SubCell"/>
</dbReference>
<evidence type="ECO:0000256" key="5">
    <source>
        <dbReference type="ARBA" id="ARBA00022490"/>
    </source>
</evidence>
<dbReference type="InterPro" id="IPR027887">
    <property type="entry name" value="DUF4464"/>
</dbReference>
<evidence type="ECO:0000313" key="8">
    <source>
        <dbReference type="Proteomes" id="UP000663845"/>
    </source>
</evidence>
<evidence type="ECO:0000313" key="7">
    <source>
        <dbReference type="EMBL" id="CAF1374319.1"/>
    </source>
</evidence>
<accession>A0A815IWI9</accession>
<dbReference type="Pfam" id="PF14713">
    <property type="entry name" value="DUF4464"/>
    <property type="match status" value="1"/>
</dbReference>
<evidence type="ECO:0000256" key="4">
    <source>
        <dbReference type="ARBA" id="ARBA00021436"/>
    </source>
</evidence>
<name>A0A815IWI9_9BILA</name>
<proteinExistence type="predicted"/>
<protein>
    <recommendedName>
        <fullName evidence="4">Cilia- and flagella-associated protein 299</fullName>
    </recommendedName>
</protein>